<name>A0A8J5RF77_ZIZPA</name>
<gene>
    <name evidence="3" type="ORF">GUJ93_ZPchr0008g11538</name>
</gene>
<evidence type="ECO:0000313" key="3">
    <source>
        <dbReference type="EMBL" id="KAG8044993.1"/>
    </source>
</evidence>
<dbReference type="AlphaFoldDB" id="A0A8J5RF77"/>
<organism evidence="3 4">
    <name type="scientific">Zizania palustris</name>
    <name type="common">Northern wild rice</name>
    <dbReference type="NCBI Taxonomy" id="103762"/>
    <lineage>
        <taxon>Eukaryota</taxon>
        <taxon>Viridiplantae</taxon>
        <taxon>Streptophyta</taxon>
        <taxon>Embryophyta</taxon>
        <taxon>Tracheophyta</taxon>
        <taxon>Spermatophyta</taxon>
        <taxon>Magnoliopsida</taxon>
        <taxon>Liliopsida</taxon>
        <taxon>Poales</taxon>
        <taxon>Poaceae</taxon>
        <taxon>BOP clade</taxon>
        <taxon>Oryzoideae</taxon>
        <taxon>Oryzeae</taxon>
        <taxon>Zizaniinae</taxon>
        <taxon>Zizania</taxon>
    </lineage>
</organism>
<accession>A0A8J5RF77</accession>
<dbReference type="OrthoDB" id="671245at2759"/>
<reference evidence="3" key="1">
    <citation type="journal article" date="2021" name="bioRxiv">
        <title>Whole Genome Assembly and Annotation of Northern Wild Rice, Zizania palustris L., Supports a Whole Genome Duplication in the Zizania Genus.</title>
        <authorList>
            <person name="Haas M."/>
            <person name="Kono T."/>
            <person name="Macchietto M."/>
            <person name="Millas R."/>
            <person name="McGilp L."/>
            <person name="Shao M."/>
            <person name="Duquette J."/>
            <person name="Hirsch C.N."/>
            <person name="Kimball J."/>
        </authorList>
    </citation>
    <scope>NUCLEOTIDE SEQUENCE</scope>
    <source>
        <tissue evidence="3">Fresh leaf tissue</tissue>
    </source>
</reference>
<sequence>MSKMEKVAKTAKANWDAYANNVFIEICLEEINAHNRPQQCLNKKGYQNLIRKFYDRTKRSYTRLQLKNRWDSMKQMYVMWKTLNQRASGLGRDPITGCIDASDEWWTEQAQALPGCQKFRFAPLEHEVELGIMFDKCATENMVIPGVGGSDHVELENGAGDNAEGEDGSGTPQASPIIYKHHKEKRPVLESPKGKRLKKTFRNIQTKQLVDTYEKSEDSRISATYAGNVAVDPVREEIGQMMDVVIQAGAEEGSDEHYYATQLLIKKEYRDMFITLKTPAGRLTWLRRAWEDRKVTWDT</sequence>
<dbReference type="EMBL" id="JAAALK010000290">
    <property type="protein sequence ID" value="KAG8044993.1"/>
    <property type="molecule type" value="Genomic_DNA"/>
</dbReference>
<dbReference type="Pfam" id="PF12776">
    <property type="entry name" value="Myb_DNA-bind_3"/>
    <property type="match status" value="1"/>
</dbReference>
<evidence type="ECO:0000256" key="1">
    <source>
        <dbReference type="SAM" id="MobiDB-lite"/>
    </source>
</evidence>
<dbReference type="InterPro" id="IPR024752">
    <property type="entry name" value="Myb/SANT-like_dom"/>
</dbReference>
<comment type="caution">
    <text evidence="3">The sequence shown here is derived from an EMBL/GenBank/DDBJ whole genome shotgun (WGS) entry which is preliminary data.</text>
</comment>
<proteinExistence type="predicted"/>
<dbReference type="PANTHER" id="PTHR47851">
    <property type="entry name" value="OS06G0588700 PROTEIN-RELATED"/>
    <property type="match status" value="1"/>
</dbReference>
<dbReference type="Proteomes" id="UP000729402">
    <property type="component" value="Unassembled WGS sequence"/>
</dbReference>
<feature type="domain" description="Myb/SANT-like" evidence="2">
    <location>
        <begin position="15"/>
        <end position="108"/>
    </location>
</feature>
<protein>
    <recommendedName>
        <fullName evidence="2">Myb/SANT-like domain-containing protein</fullName>
    </recommendedName>
</protein>
<dbReference type="PANTHER" id="PTHR47851:SF8">
    <property type="entry name" value="NO APICAL MERISTEM-ASSOCIATED C-TERMINAL DOMAIN-CONTAINING PROTEIN"/>
    <property type="match status" value="1"/>
</dbReference>
<evidence type="ECO:0000313" key="4">
    <source>
        <dbReference type="Proteomes" id="UP000729402"/>
    </source>
</evidence>
<evidence type="ECO:0000259" key="2">
    <source>
        <dbReference type="Pfam" id="PF12776"/>
    </source>
</evidence>
<reference evidence="3" key="2">
    <citation type="submission" date="2021-02" db="EMBL/GenBank/DDBJ databases">
        <authorList>
            <person name="Kimball J.A."/>
            <person name="Haas M.W."/>
            <person name="Macchietto M."/>
            <person name="Kono T."/>
            <person name="Duquette J."/>
            <person name="Shao M."/>
        </authorList>
    </citation>
    <scope>NUCLEOTIDE SEQUENCE</scope>
    <source>
        <tissue evidence="3">Fresh leaf tissue</tissue>
    </source>
</reference>
<keyword evidence="4" id="KW-1185">Reference proteome</keyword>
<feature type="region of interest" description="Disordered" evidence="1">
    <location>
        <begin position="152"/>
        <end position="185"/>
    </location>
</feature>